<accession>A0A2K9ZF15</accession>
<organism evidence="1 2">
    <name type="scientific">Rhizobium leguminosarum</name>
    <dbReference type="NCBI Taxonomy" id="384"/>
    <lineage>
        <taxon>Bacteria</taxon>
        <taxon>Pseudomonadati</taxon>
        <taxon>Pseudomonadota</taxon>
        <taxon>Alphaproteobacteria</taxon>
        <taxon>Hyphomicrobiales</taxon>
        <taxon>Rhizobiaceae</taxon>
        <taxon>Rhizobium/Agrobacterium group</taxon>
        <taxon>Rhizobium</taxon>
    </lineage>
</organism>
<name>A0A2K9ZF15_RHILE</name>
<dbReference type="AlphaFoldDB" id="A0A2K9ZF15"/>
<protein>
    <submittedName>
        <fullName evidence="1">Uncharacterized protein</fullName>
    </submittedName>
</protein>
<dbReference type="EMBL" id="CP025014">
    <property type="protein sequence ID" value="AUW46855.1"/>
    <property type="molecule type" value="Genomic_DNA"/>
</dbReference>
<dbReference type="Proteomes" id="UP000238523">
    <property type="component" value="Plasmid pRLN2"/>
</dbReference>
<keyword evidence="1" id="KW-0614">Plasmid</keyword>
<reference evidence="1 2" key="1">
    <citation type="submission" date="2017-11" db="EMBL/GenBank/DDBJ databases">
        <title>Complete genome of Rhizobium leguminosarum Norway, an ineffective micro-symbiont.</title>
        <authorList>
            <person name="Hoffrichter A."/>
            <person name="Liang J."/>
            <person name="Brachmann A."/>
            <person name="Marin M."/>
        </authorList>
    </citation>
    <scope>NUCLEOTIDE SEQUENCE [LARGE SCALE GENOMIC DNA]</scope>
    <source>
        <strain evidence="1 2">Norway</strain>
        <plasmid evidence="2">prln2</plasmid>
    </source>
</reference>
<proteinExistence type="predicted"/>
<gene>
    <name evidence="1" type="ORF">CUJ84_pRLN2000316</name>
</gene>
<sequence>MLAKIPEPNGRNWRANLDRMLKGTAGVCPKLAANVCMHA</sequence>
<evidence type="ECO:0000313" key="1">
    <source>
        <dbReference type="EMBL" id="AUW46855.1"/>
    </source>
</evidence>
<geneLocation type="plasmid" evidence="2">
    <name>prln2</name>
</geneLocation>
<evidence type="ECO:0000313" key="2">
    <source>
        <dbReference type="Proteomes" id="UP000238523"/>
    </source>
</evidence>